<feature type="transmembrane region" description="Helical" evidence="1">
    <location>
        <begin position="31"/>
        <end position="50"/>
    </location>
</feature>
<dbReference type="HOGENOM" id="CLU_721308_0_0_6"/>
<evidence type="ECO:0000313" key="3">
    <source>
        <dbReference type="EMBL" id="EPF16757.1"/>
    </source>
</evidence>
<gene>
    <name evidence="3" type="ORF">HMPREF0201_02505</name>
</gene>
<evidence type="ECO:0008006" key="5">
    <source>
        <dbReference type="Google" id="ProtNLM"/>
    </source>
</evidence>
<evidence type="ECO:0000256" key="1">
    <source>
        <dbReference type="SAM" id="Phobius"/>
    </source>
</evidence>
<dbReference type="Proteomes" id="UP000014585">
    <property type="component" value="Unassembled WGS sequence"/>
</dbReference>
<dbReference type="PATRIC" id="fig|566551.4.peg.2303"/>
<dbReference type="RefSeq" id="WP_016536806.1">
    <property type="nucleotide sequence ID" value="NZ_KE161030.1"/>
</dbReference>
<organism evidence="3 4">
    <name type="scientific">Cedecea davisae DSM 4568</name>
    <dbReference type="NCBI Taxonomy" id="566551"/>
    <lineage>
        <taxon>Bacteria</taxon>
        <taxon>Pseudomonadati</taxon>
        <taxon>Pseudomonadota</taxon>
        <taxon>Gammaproteobacteria</taxon>
        <taxon>Enterobacterales</taxon>
        <taxon>Enterobacteriaceae</taxon>
        <taxon>Cedecea</taxon>
    </lineage>
</organism>
<accession>S3J9G8</accession>
<evidence type="ECO:0000256" key="2">
    <source>
        <dbReference type="SAM" id="SignalP"/>
    </source>
</evidence>
<feature type="signal peptide" evidence="2">
    <location>
        <begin position="1"/>
        <end position="21"/>
    </location>
</feature>
<dbReference type="AlphaFoldDB" id="S3J9G8"/>
<dbReference type="STRING" id="566551.HMPREF0201_02505"/>
<proteinExistence type="predicted"/>
<reference evidence="3 4" key="1">
    <citation type="submission" date="2013-04" db="EMBL/GenBank/DDBJ databases">
        <authorList>
            <person name="Weinstock G."/>
            <person name="Sodergren E."/>
            <person name="Lobos E.A."/>
            <person name="Fulton L."/>
            <person name="Fulton R."/>
            <person name="Courtney L."/>
            <person name="Fronick C."/>
            <person name="O'Laughlin M."/>
            <person name="Godfrey J."/>
            <person name="Wilson R.M."/>
            <person name="Miner T."/>
            <person name="Farmer C."/>
            <person name="Delehaunty K."/>
            <person name="Cordes M."/>
            <person name="Minx P."/>
            <person name="Tomlinson C."/>
            <person name="Chen J."/>
            <person name="Wollam A."/>
            <person name="Pepin K.H."/>
            <person name="Palsikar V.B."/>
            <person name="Zhang X."/>
            <person name="Suruliraj S."/>
            <person name="Perna N.T."/>
            <person name="Plunkett G."/>
            <person name="Warren W."/>
            <person name="Mitreva M."/>
            <person name="Mardis E.R."/>
            <person name="Wilson R.K."/>
        </authorList>
    </citation>
    <scope>NUCLEOTIDE SEQUENCE [LARGE SCALE GENOMIC DNA]</scope>
    <source>
        <strain evidence="3 4">DSM 4568</strain>
    </source>
</reference>
<evidence type="ECO:0000313" key="4">
    <source>
        <dbReference type="Proteomes" id="UP000014585"/>
    </source>
</evidence>
<keyword evidence="1" id="KW-1133">Transmembrane helix</keyword>
<keyword evidence="2" id="KW-0732">Signal</keyword>
<protein>
    <recommendedName>
        <fullName evidence="5">Type VI secretion protein</fullName>
    </recommendedName>
</protein>
<comment type="caution">
    <text evidence="3">The sequence shown here is derived from an EMBL/GenBank/DDBJ whole genome shotgun (WGS) entry which is preliminary data.</text>
</comment>
<sequence length="360" mass="39053">MAKRWLVAAFAAALAAGICTALVHQSGASGGTLVAVMLAGCAVIGTLWLFRLGYYRGAVLNARTWHRGVEKAQQAWWAGHRQPFGLQTIILIGPAGSRESEWLRVLRRESLPPEPRKEGAIDALRVARTFSPALAEREKQLAKMLALQWVQEGEIPDTCLPARCYWAGSRAAWGDFLAQMKTSLPQVTLPAEPKAWKGEETLAELAGFFSEAEPGSLILVAGCLSVPAVAGTPRPVGESAALWLVSAEAPVLLTRGETFEAASSESLLQVCQRAQEQSESDKIPEQCILFTQPEQPELDSCGWSLNQYLQDTYWGELGEMEALVVISLAALFARTRQEPCGWIATDPQHSLALGIVKPHG</sequence>
<dbReference type="EMBL" id="ATDT01000021">
    <property type="protein sequence ID" value="EPF16757.1"/>
    <property type="molecule type" value="Genomic_DNA"/>
</dbReference>
<keyword evidence="1" id="KW-0812">Transmembrane</keyword>
<feature type="chain" id="PRO_5004510483" description="Type VI secretion protein" evidence="2">
    <location>
        <begin position="22"/>
        <end position="360"/>
    </location>
</feature>
<keyword evidence="1" id="KW-0472">Membrane</keyword>
<name>S3J9G8_9ENTR</name>